<evidence type="ECO:0000256" key="1">
    <source>
        <dbReference type="ARBA" id="ARBA00023125"/>
    </source>
</evidence>
<feature type="domain" description="HTH tetR-type" evidence="3">
    <location>
        <begin position="10"/>
        <end position="70"/>
    </location>
</feature>
<reference evidence="4 5" key="1">
    <citation type="submission" date="2017-03" db="EMBL/GenBank/DDBJ databases">
        <title>Genome sequencing of Shewanella japonica KCTC 22435.</title>
        <authorList>
            <person name="Kim K.M."/>
        </authorList>
    </citation>
    <scope>NUCLEOTIDE SEQUENCE [LARGE SCALE GENOMIC DNA]</scope>
    <source>
        <strain evidence="4 5">KCTC 22435</strain>
    </source>
</reference>
<evidence type="ECO:0000256" key="2">
    <source>
        <dbReference type="PROSITE-ProRule" id="PRU00335"/>
    </source>
</evidence>
<evidence type="ECO:0000313" key="5">
    <source>
        <dbReference type="Proteomes" id="UP000191820"/>
    </source>
</evidence>
<proteinExistence type="predicted"/>
<dbReference type="InterPro" id="IPR009057">
    <property type="entry name" value="Homeodomain-like_sf"/>
</dbReference>
<dbReference type="Proteomes" id="UP000191820">
    <property type="component" value="Chromosome"/>
</dbReference>
<accession>A0ABM6JHU9</accession>
<dbReference type="EMBL" id="CP020472">
    <property type="protein sequence ID" value="ARD20876.1"/>
    <property type="molecule type" value="Genomic_DNA"/>
</dbReference>
<name>A0ABM6JHU9_9GAMM</name>
<organism evidence="4 5">
    <name type="scientific">Shewanella japonica</name>
    <dbReference type="NCBI Taxonomy" id="93973"/>
    <lineage>
        <taxon>Bacteria</taxon>
        <taxon>Pseudomonadati</taxon>
        <taxon>Pseudomonadota</taxon>
        <taxon>Gammaproteobacteria</taxon>
        <taxon>Alteromonadales</taxon>
        <taxon>Shewanellaceae</taxon>
        <taxon>Shewanella</taxon>
    </lineage>
</organism>
<dbReference type="PRINTS" id="PR00455">
    <property type="entry name" value="HTHTETR"/>
</dbReference>
<dbReference type="PROSITE" id="PS50977">
    <property type="entry name" value="HTH_TETR_2"/>
    <property type="match status" value="1"/>
</dbReference>
<dbReference type="RefSeq" id="WP_080914793.1">
    <property type="nucleotide sequence ID" value="NZ_CP020472.1"/>
</dbReference>
<evidence type="ECO:0000313" key="4">
    <source>
        <dbReference type="EMBL" id="ARD20876.1"/>
    </source>
</evidence>
<evidence type="ECO:0000259" key="3">
    <source>
        <dbReference type="PROSITE" id="PS50977"/>
    </source>
</evidence>
<dbReference type="InterPro" id="IPR001647">
    <property type="entry name" value="HTH_TetR"/>
</dbReference>
<protein>
    <submittedName>
        <fullName evidence="4">TetR family transcriptional regulator</fullName>
    </submittedName>
</protein>
<sequence>MICPASNIDIIRCNQILNQAEISIKNQGVVSFRFAQIAKDSGCSTNTLYKYFESKEDILVCLFLRNTASTRIPDFIKENPQLSINERAVLSLLFTFELIKRSPIFNILRLVSINSMFWQLASPDKISILKNRVNLFWSCIRNPLDDAVAAGKLSANELELKELTQEMYFFLAGATSSYQSGLMEDCYLTADDATCFRHISRIMNRYNWNQPITQEMMESLAMRISQFLDYGQGKNRTCETCLATGKSQNCKSMQ</sequence>
<dbReference type="SUPFAM" id="SSF46689">
    <property type="entry name" value="Homeodomain-like"/>
    <property type="match status" value="1"/>
</dbReference>
<keyword evidence="1 2" id="KW-0238">DNA-binding</keyword>
<gene>
    <name evidence="4" type="ORF">SJ2017_0538</name>
</gene>
<dbReference type="Pfam" id="PF00440">
    <property type="entry name" value="TetR_N"/>
    <property type="match status" value="1"/>
</dbReference>
<feature type="DNA-binding region" description="H-T-H motif" evidence="2">
    <location>
        <begin position="33"/>
        <end position="52"/>
    </location>
</feature>
<keyword evidence="5" id="KW-1185">Reference proteome</keyword>
<dbReference type="Gene3D" id="1.10.357.10">
    <property type="entry name" value="Tetracycline Repressor, domain 2"/>
    <property type="match status" value="1"/>
</dbReference>